<sequence>MIPTVSQDSAAGVAVRYAPLLLLDRPWRRRRLLRWRRKIPSWFGLVLLVLVFDVALAVLAWFAVDLVLH</sequence>
<keyword evidence="1" id="KW-1133">Transmembrane helix</keyword>
<dbReference type="EMBL" id="FMAE01000002">
    <property type="protein sequence ID" value="SCB19848.1"/>
    <property type="molecule type" value="Genomic_DNA"/>
</dbReference>
<dbReference type="Proteomes" id="UP000183174">
    <property type="component" value="Unassembled WGS sequence"/>
</dbReference>
<reference evidence="2 3" key="1">
    <citation type="submission" date="2016-08" db="EMBL/GenBank/DDBJ databases">
        <authorList>
            <person name="Seilhamer J.J."/>
        </authorList>
    </citation>
    <scope>NUCLEOTIDE SEQUENCE [LARGE SCALE GENOMIC DNA]</scope>
    <source>
        <strain evidence="2 3">CCBAU 10071</strain>
    </source>
</reference>
<accession>A0A1C3UWP3</accession>
<proteinExistence type="predicted"/>
<evidence type="ECO:0000313" key="3">
    <source>
        <dbReference type="Proteomes" id="UP000183174"/>
    </source>
</evidence>
<dbReference type="AlphaFoldDB" id="A0A1C3UWP3"/>
<keyword evidence="1" id="KW-0472">Membrane</keyword>
<keyword evidence="1" id="KW-0812">Transmembrane</keyword>
<feature type="transmembrane region" description="Helical" evidence="1">
    <location>
        <begin position="39"/>
        <end position="64"/>
    </location>
</feature>
<evidence type="ECO:0000256" key="1">
    <source>
        <dbReference type="SAM" id="Phobius"/>
    </source>
</evidence>
<protein>
    <submittedName>
        <fullName evidence="2">Uncharacterized protein</fullName>
    </submittedName>
</protein>
<evidence type="ECO:0000313" key="2">
    <source>
        <dbReference type="EMBL" id="SCB19848.1"/>
    </source>
</evidence>
<organism evidence="2 3">
    <name type="scientific">Bradyrhizobium yuanmingense</name>
    <dbReference type="NCBI Taxonomy" id="108015"/>
    <lineage>
        <taxon>Bacteria</taxon>
        <taxon>Pseudomonadati</taxon>
        <taxon>Pseudomonadota</taxon>
        <taxon>Alphaproteobacteria</taxon>
        <taxon>Hyphomicrobiales</taxon>
        <taxon>Nitrobacteraceae</taxon>
        <taxon>Bradyrhizobium</taxon>
    </lineage>
</organism>
<name>A0A1C3UWP3_9BRAD</name>
<gene>
    <name evidence="2" type="ORF">GA0061099_1002801</name>
</gene>